<feature type="transmembrane region" description="Helical" evidence="11">
    <location>
        <begin position="92"/>
        <end position="116"/>
    </location>
</feature>
<feature type="transmembrane region" description="Helical" evidence="11">
    <location>
        <begin position="6"/>
        <end position="26"/>
    </location>
</feature>
<dbReference type="InterPro" id="IPR001478">
    <property type="entry name" value="PDZ"/>
</dbReference>
<keyword evidence="14" id="KW-1185">Reference proteome</keyword>
<dbReference type="Pfam" id="PF17820">
    <property type="entry name" value="PDZ_6"/>
    <property type="match status" value="1"/>
</dbReference>
<evidence type="ECO:0000313" key="13">
    <source>
        <dbReference type="EMBL" id="SKB26473.1"/>
    </source>
</evidence>
<proteinExistence type="inferred from homology"/>
<dbReference type="Pfam" id="PF02163">
    <property type="entry name" value="Peptidase_M50"/>
    <property type="match status" value="1"/>
</dbReference>
<evidence type="ECO:0000313" key="14">
    <source>
        <dbReference type="Proteomes" id="UP000243406"/>
    </source>
</evidence>
<accession>A0A1T4ZVU7</accession>
<feature type="transmembrane region" description="Helical" evidence="11">
    <location>
        <begin position="258"/>
        <end position="278"/>
    </location>
</feature>
<evidence type="ECO:0000256" key="3">
    <source>
        <dbReference type="ARBA" id="ARBA00007931"/>
    </source>
</evidence>
<evidence type="ECO:0000256" key="6">
    <source>
        <dbReference type="ARBA" id="ARBA00022801"/>
    </source>
</evidence>
<dbReference type="PANTHER" id="PTHR42837">
    <property type="entry name" value="REGULATOR OF SIGMA-E PROTEASE RSEP"/>
    <property type="match status" value="1"/>
</dbReference>
<keyword evidence="7 11" id="KW-0862">Zinc</keyword>
<dbReference type="CDD" id="cd06163">
    <property type="entry name" value="S2P-M50_PDZ_RseP-like"/>
    <property type="match status" value="1"/>
</dbReference>
<gene>
    <name evidence="13" type="ORF">SAMN02745120_0422</name>
</gene>
<dbReference type="EMBL" id="FUYN01000001">
    <property type="protein sequence ID" value="SKB26473.1"/>
    <property type="molecule type" value="Genomic_DNA"/>
</dbReference>
<evidence type="ECO:0000256" key="10">
    <source>
        <dbReference type="ARBA" id="ARBA00023136"/>
    </source>
</evidence>
<keyword evidence="4 13" id="KW-0645">Protease</keyword>
<dbReference type="GO" id="GO:0006508">
    <property type="term" value="P:proteolysis"/>
    <property type="evidence" value="ECO:0007669"/>
    <property type="project" value="UniProtKB-KW"/>
</dbReference>
<evidence type="ECO:0000256" key="11">
    <source>
        <dbReference type="RuleBase" id="RU362031"/>
    </source>
</evidence>
<comment type="similarity">
    <text evidence="3 11">Belongs to the peptidase M50B family.</text>
</comment>
<reference evidence="14" key="1">
    <citation type="submission" date="2017-02" db="EMBL/GenBank/DDBJ databases">
        <authorList>
            <person name="Varghese N."/>
            <person name="Submissions S."/>
        </authorList>
    </citation>
    <scope>NUCLEOTIDE SEQUENCE [LARGE SCALE GENOMIC DNA]</scope>
    <source>
        <strain evidence="14">ATCC 35199</strain>
    </source>
</reference>
<dbReference type="Proteomes" id="UP000243406">
    <property type="component" value="Unassembled WGS sequence"/>
</dbReference>
<evidence type="ECO:0000256" key="4">
    <source>
        <dbReference type="ARBA" id="ARBA00022670"/>
    </source>
</evidence>
<comment type="subcellular location">
    <subcellularLocation>
        <location evidence="2">Membrane</location>
        <topology evidence="2">Multi-pass membrane protein</topology>
    </subcellularLocation>
</comment>
<feature type="transmembrane region" description="Helical" evidence="11">
    <location>
        <begin position="307"/>
        <end position="325"/>
    </location>
</feature>
<dbReference type="EC" id="3.4.24.-" evidence="11"/>
<dbReference type="Gene3D" id="2.30.42.10">
    <property type="match status" value="1"/>
</dbReference>
<sequence length="334" mass="36284">MNLMTIIIALIVFGVIVTVHEMGHFFTAKYFGVTVHEFSVGMGPKLYSKTKKETEYSLRALPLGGYVRMEGEDSESQDPNSFNNKHPLKRMAIIFAGPFMNFILTIVLMSFLFMMIGVPVNKIGALVENMPASNSGLEVGDKIIMIDDKKIDSWQSVTDAIQSSPDNDLEFTIERNNEQKVIAVDAVEQAGRKVVGISPASEKSPGKSLVFGTNQTILMLTDMLSFLGKLFTGQAGDEGVVGPVGIISAVGEAARTGFANVISLAAIISLNLGLINLLPIPALDGSRIVFQAIELVRGKKIDPEKEGFVHMIGMILLLALMLFITSKDILRIFG</sequence>
<evidence type="ECO:0000256" key="7">
    <source>
        <dbReference type="ARBA" id="ARBA00022833"/>
    </source>
</evidence>
<feature type="domain" description="PDZ" evidence="12">
    <location>
        <begin position="109"/>
        <end position="177"/>
    </location>
</feature>
<evidence type="ECO:0000256" key="1">
    <source>
        <dbReference type="ARBA" id="ARBA00001947"/>
    </source>
</evidence>
<keyword evidence="8 11" id="KW-1133">Transmembrane helix</keyword>
<dbReference type="PANTHER" id="PTHR42837:SF2">
    <property type="entry name" value="MEMBRANE METALLOPROTEASE ARASP2, CHLOROPLASTIC-RELATED"/>
    <property type="match status" value="1"/>
</dbReference>
<keyword evidence="5 11" id="KW-0812">Transmembrane</keyword>
<dbReference type="NCBIfam" id="TIGR00054">
    <property type="entry name" value="RIP metalloprotease RseP"/>
    <property type="match status" value="1"/>
</dbReference>
<dbReference type="InterPro" id="IPR041489">
    <property type="entry name" value="PDZ_6"/>
</dbReference>
<evidence type="ECO:0000256" key="2">
    <source>
        <dbReference type="ARBA" id="ARBA00004141"/>
    </source>
</evidence>
<evidence type="ECO:0000259" key="12">
    <source>
        <dbReference type="SMART" id="SM00228"/>
    </source>
</evidence>
<dbReference type="GO" id="GO:0016020">
    <property type="term" value="C:membrane"/>
    <property type="evidence" value="ECO:0007669"/>
    <property type="project" value="UniProtKB-SubCell"/>
</dbReference>
<organism evidence="13 14">
    <name type="scientific">Acetoanaerobium noterae</name>
    <dbReference type="NCBI Taxonomy" id="745369"/>
    <lineage>
        <taxon>Bacteria</taxon>
        <taxon>Bacillati</taxon>
        <taxon>Bacillota</taxon>
        <taxon>Clostridia</taxon>
        <taxon>Peptostreptococcales</taxon>
        <taxon>Filifactoraceae</taxon>
        <taxon>Acetoanaerobium</taxon>
    </lineage>
</organism>
<dbReference type="GO" id="GO:0004222">
    <property type="term" value="F:metalloendopeptidase activity"/>
    <property type="evidence" value="ECO:0007669"/>
    <property type="project" value="InterPro"/>
</dbReference>
<name>A0A1T4ZVU7_9FIRM</name>
<dbReference type="GO" id="GO:0046872">
    <property type="term" value="F:metal ion binding"/>
    <property type="evidence" value="ECO:0007669"/>
    <property type="project" value="UniProtKB-KW"/>
</dbReference>
<dbReference type="AlphaFoldDB" id="A0A1T4ZVU7"/>
<dbReference type="SUPFAM" id="SSF50156">
    <property type="entry name" value="PDZ domain-like"/>
    <property type="match status" value="1"/>
</dbReference>
<dbReference type="InterPro" id="IPR008915">
    <property type="entry name" value="Peptidase_M50"/>
</dbReference>
<keyword evidence="11" id="KW-0479">Metal-binding</keyword>
<evidence type="ECO:0000256" key="8">
    <source>
        <dbReference type="ARBA" id="ARBA00022989"/>
    </source>
</evidence>
<evidence type="ECO:0000256" key="9">
    <source>
        <dbReference type="ARBA" id="ARBA00023049"/>
    </source>
</evidence>
<dbReference type="SMART" id="SM00228">
    <property type="entry name" value="PDZ"/>
    <property type="match status" value="1"/>
</dbReference>
<dbReference type="InterPro" id="IPR004387">
    <property type="entry name" value="Pept_M50_Zn"/>
</dbReference>
<keyword evidence="6 11" id="KW-0378">Hydrolase</keyword>
<keyword evidence="10 11" id="KW-0472">Membrane</keyword>
<evidence type="ECO:0000256" key="5">
    <source>
        <dbReference type="ARBA" id="ARBA00022692"/>
    </source>
</evidence>
<dbReference type="InterPro" id="IPR036034">
    <property type="entry name" value="PDZ_sf"/>
</dbReference>
<protein>
    <recommendedName>
        <fullName evidence="11">Zinc metalloprotease</fullName>
        <ecNumber evidence="11">3.4.24.-</ecNumber>
    </recommendedName>
</protein>
<dbReference type="CDD" id="cd23081">
    <property type="entry name" value="cpPDZ_EcRseP-like"/>
    <property type="match status" value="1"/>
</dbReference>
<keyword evidence="9 11" id="KW-0482">Metalloprotease</keyword>
<comment type="cofactor">
    <cofactor evidence="1 11">
        <name>Zn(2+)</name>
        <dbReference type="ChEBI" id="CHEBI:29105"/>
    </cofactor>
</comment>